<evidence type="ECO:0000313" key="3">
    <source>
        <dbReference type="Proteomes" id="UP001066276"/>
    </source>
</evidence>
<dbReference type="Proteomes" id="UP001066276">
    <property type="component" value="Chromosome 12"/>
</dbReference>
<comment type="caution">
    <text evidence="2">The sequence shown here is derived from an EMBL/GenBank/DDBJ whole genome shotgun (WGS) entry which is preliminary data.</text>
</comment>
<evidence type="ECO:0000256" key="1">
    <source>
        <dbReference type="SAM" id="MobiDB-lite"/>
    </source>
</evidence>
<organism evidence="2 3">
    <name type="scientific">Pleurodeles waltl</name>
    <name type="common">Iberian ribbed newt</name>
    <dbReference type="NCBI Taxonomy" id="8319"/>
    <lineage>
        <taxon>Eukaryota</taxon>
        <taxon>Metazoa</taxon>
        <taxon>Chordata</taxon>
        <taxon>Craniata</taxon>
        <taxon>Vertebrata</taxon>
        <taxon>Euteleostomi</taxon>
        <taxon>Amphibia</taxon>
        <taxon>Batrachia</taxon>
        <taxon>Caudata</taxon>
        <taxon>Salamandroidea</taxon>
        <taxon>Salamandridae</taxon>
        <taxon>Pleurodelinae</taxon>
        <taxon>Pleurodeles</taxon>
    </lineage>
</organism>
<accession>A0AAV7L4E9</accession>
<evidence type="ECO:0000313" key="2">
    <source>
        <dbReference type="EMBL" id="KAJ1083473.1"/>
    </source>
</evidence>
<protein>
    <submittedName>
        <fullName evidence="2">Uncharacterized protein</fullName>
    </submittedName>
</protein>
<feature type="region of interest" description="Disordered" evidence="1">
    <location>
        <begin position="61"/>
        <end position="85"/>
    </location>
</feature>
<gene>
    <name evidence="2" type="ORF">NDU88_003632</name>
</gene>
<keyword evidence="3" id="KW-1185">Reference proteome</keyword>
<proteinExistence type="predicted"/>
<sequence>MLPRGGVVVRVLRPTVPPSLGSSVQVHKGCSEVRPCVARVLSQRVSGIRRGPRQQCTGAIRASHTPHTPTDVARKRRGSRSVERNRSVDLGRALRSHLLAGPSGACRRGHDPCGGHQKAVKRLQQSVLQTHGVHGICGFCG</sequence>
<reference evidence="2" key="1">
    <citation type="journal article" date="2022" name="bioRxiv">
        <title>Sequencing and chromosome-scale assembly of the giantPleurodeles waltlgenome.</title>
        <authorList>
            <person name="Brown T."/>
            <person name="Elewa A."/>
            <person name="Iarovenko S."/>
            <person name="Subramanian E."/>
            <person name="Araus A.J."/>
            <person name="Petzold A."/>
            <person name="Susuki M."/>
            <person name="Suzuki K.-i.T."/>
            <person name="Hayashi T."/>
            <person name="Toyoda A."/>
            <person name="Oliveira C."/>
            <person name="Osipova E."/>
            <person name="Leigh N.D."/>
            <person name="Simon A."/>
            <person name="Yun M.H."/>
        </authorList>
    </citation>
    <scope>NUCLEOTIDE SEQUENCE</scope>
    <source>
        <strain evidence="2">20211129_DDA</strain>
        <tissue evidence="2">Liver</tissue>
    </source>
</reference>
<name>A0AAV7L4E9_PLEWA</name>
<dbReference type="EMBL" id="JANPWB010000016">
    <property type="protein sequence ID" value="KAJ1083473.1"/>
    <property type="molecule type" value="Genomic_DNA"/>
</dbReference>
<dbReference type="AlphaFoldDB" id="A0AAV7L4E9"/>